<evidence type="ECO:0000256" key="1">
    <source>
        <dbReference type="SAM" id="Coils"/>
    </source>
</evidence>
<feature type="compositionally biased region" description="Low complexity" evidence="2">
    <location>
        <begin position="1"/>
        <end position="19"/>
    </location>
</feature>
<feature type="coiled-coil region" evidence="1">
    <location>
        <begin position="56"/>
        <end position="86"/>
    </location>
</feature>
<sequence length="96" mass="10558">MSSSGTVKSTPTSSKSSSKQVRNLAQELGEQRMKDDGEESSDDDTGEQLERANRDIKQLQGMFNENSRLIEELQNAEVEQQNATLQAAANIITTLV</sequence>
<evidence type="ECO:0000313" key="4">
    <source>
        <dbReference type="Proteomes" id="UP000639643"/>
    </source>
</evidence>
<comment type="caution">
    <text evidence="3">The sequence shown here is derived from an EMBL/GenBank/DDBJ whole genome shotgun (WGS) entry which is preliminary data.</text>
</comment>
<feature type="region of interest" description="Disordered" evidence="2">
    <location>
        <begin position="1"/>
        <end position="55"/>
    </location>
</feature>
<dbReference type="AlphaFoldDB" id="A0A8H6IS96"/>
<keyword evidence="4" id="KW-1185">Reference proteome</keyword>
<dbReference type="OrthoDB" id="10480464at2759"/>
<gene>
    <name evidence="3" type="ORF">CMUS01_15994</name>
</gene>
<dbReference type="EMBL" id="WIGM01001544">
    <property type="protein sequence ID" value="KAF6794621.1"/>
    <property type="molecule type" value="Genomic_DNA"/>
</dbReference>
<evidence type="ECO:0000313" key="3">
    <source>
        <dbReference type="EMBL" id="KAF6794621.1"/>
    </source>
</evidence>
<organism evidence="3 4">
    <name type="scientific">Colletotrichum musicola</name>
    <dbReference type="NCBI Taxonomy" id="2175873"/>
    <lineage>
        <taxon>Eukaryota</taxon>
        <taxon>Fungi</taxon>
        <taxon>Dikarya</taxon>
        <taxon>Ascomycota</taxon>
        <taxon>Pezizomycotina</taxon>
        <taxon>Sordariomycetes</taxon>
        <taxon>Hypocreomycetidae</taxon>
        <taxon>Glomerellales</taxon>
        <taxon>Glomerellaceae</taxon>
        <taxon>Colletotrichum</taxon>
        <taxon>Colletotrichum orchidearum species complex</taxon>
    </lineage>
</organism>
<evidence type="ECO:0000256" key="2">
    <source>
        <dbReference type="SAM" id="MobiDB-lite"/>
    </source>
</evidence>
<dbReference type="Proteomes" id="UP000639643">
    <property type="component" value="Unassembled WGS sequence"/>
</dbReference>
<protein>
    <submittedName>
        <fullName evidence="3">Uncharacterized protein</fullName>
    </submittedName>
</protein>
<keyword evidence="1" id="KW-0175">Coiled coil</keyword>
<accession>A0A8H6IS96</accession>
<reference evidence="3" key="1">
    <citation type="journal article" date="2020" name="Phytopathology">
        <title>Genome Sequence Resources of Colletotrichum truncatum, C. plurivorum, C. musicola, and C. sojae: Four Species Pathogenic to Soybean (Glycine max).</title>
        <authorList>
            <person name="Rogerio F."/>
            <person name="Boufleur T.R."/>
            <person name="Ciampi-Guillardi M."/>
            <person name="Sukno S.A."/>
            <person name="Thon M.R."/>
            <person name="Massola Junior N.S."/>
            <person name="Baroncelli R."/>
        </authorList>
    </citation>
    <scope>NUCLEOTIDE SEQUENCE</scope>
    <source>
        <strain evidence="3">LFN0074</strain>
    </source>
</reference>
<feature type="compositionally biased region" description="Acidic residues" evidence="2">
    <location>
        <begin position="36"/>
        <end position="47"/>
    </location>
</feature>
<proteinExistence type="predicted"/>
<name>A0A8H6IS96_9PEZI</name>